<dbReference type="GO" id="GO:0070269">
    <property type="term" value="P:pyroptotic inflammatory response"/>
    <property type="evidence" value="ECO:0007669"/>
    <property type="project" value="TreeGrafter"/>
</dbReference>
<keyword evidence="1" id="KW-0053">Apoptosis</keyword>
<dbReference type="InterPro" id="IPR001370">
    <property type="entry name" value="BIR_rpt"/>
</dbReference>
<keyword evidence="4" id="KW-0547">Nucleotide-binding</keyword>
<dbReference type="GO" id="GO:0042742">
    <property type="term" value="P:defense response to bacterium"/>
    <property type="evidence" value="ECO:0007669"/>
    <property type="project" value="TreeGrafter"/>
</dbReference>
<dbReference type="SUPFAM" id="SSF57924">
    <property type="entry name" value="Inhibitor of apoptosis (IAP) repeat"/>
    <property type="match status" value="3"/>
</dbReference>
<dbReference type="GO" id="GO:0043066">
    <property type="term" value="P:negative regulation of apoptotic process"/>
    <property type="evidence" value="ECO:0007669"/>
    <property type="project" value="InterPro"/>
</dbReference>
<dbReference type="PROSITE" id="PS50143">
    <property type="entry name" value="BIR_REPEAT_2"/>
    <property type="match status" value="3"/>
</dbReference>
<gene>
    <name evidence="8" type="ORF">XELAEV_18008126mg</name>
</gene>
<evidence type="ECO:0000313" key="8">
    <source>
        <dbReference type="EMBL" id="OCU02364.1"/>
    </source>
</evidence>
<proteinExistence type="predicted"/>
<protein>
    <recommendedName>
        <fullName evidence="7">NACHT domain-containing protein</fullName>
    </recommendedName>
</protein>
<dbReference type="Pfam" id="PF00653">
    <property type="entry name" value="BIR"/>
    <property type="match status" value="3"/>
</dbReference>
<keyword evidence="5" id="KW-0862">Zinc</keyword>
<dbReference type="GO" id="GO:0046872">
    <property type="term" value="F:metal ion binding"/>
    <property type="evidence" value="ECO:0007669"/>
    <property type="project" value="UniProtKB-KW"/>
</dbReference>
<dbReference type="PROSITE" id="PS01282">
    <property type="entry name" value="BIR_REPEAT_1"/>
    <property type="match status" value="1"/>
</dbReference>
<dbReference type="EMBL" id="CM004466">
    <property type="protein sequence ID" value="OCU02364.1"/>
    <property type="molecule type" value="Genomic_DNA"/>
</dbReference>
<sequence>MASAEQSKDVNKNVDVLNIKELDPSDLESRLPLLNIDFKQLAFEKNEEHAAIRQQLGSSYNFQMRSEARRLQSFLSYIKLSSWCPKQMAGAGFYCTGVEHSVQCFCCGLVFCTSSLRTPPLEDHVKHNPACGFIQGKDVGNIPKYEIRVQKPDGNQRDLQEYAAEESRLNSFKKWPFYARIKPLELSSAGFFFTGTRDTVQCFSCKGCLGNWEENDDPWKEHTKWFPECLFLRSNKSLDDIKQYIGSYVGFSGITGRHFATVMGGRIFPSITSKNIFQDENVRLDSFKKWPENAHARPASLAGAGFYFTGITDTVKCFTCGVCINSFEPGDDPYSEHKKFHPACTFLHKPTNAKDKQLHNLTTQDLLKRQECHQIQDLNSLFADISVTTKDTRNRPLKQLTLPDILSDLRDITMIEGEAGSGKTALLRKIAILWASGTCPMLSRFTLVFYISFPLIDKQQTLFDIICKQLIGPASSLTEEILGELIGQLKDQVLFLVDNYGVLDFVPEAIENLLLNNHWNRVSLAVTVRMDQGRKLRQYGRSVLSIQEFPLYSSIYICRQLFSHDMPLLEKFLLELISSKTFQAALKTPLFTLSLCVLWVQSPNEEMSSELSVCKAYLMHTVLKHPNEKEKVEELVSTCGELALTGLFQSKFQFTNEDLCAAGVKTDEVLKAGLLSKFTSQRLQSSYSFFHASFQEFLAAKGMSDLLESPEEVQKKKGFSYLQQVNTLLKFAGRFHYFLNYCCLFSPTAASLIISHLFALLDNNEAFDCQSDTKVHLEHHPNLTSVEEMLTVVSSRPTGFRLLLVTQMLLIFSIEVAYDGNSIAKCAPIILQFLKGKVITVHFTSTNKCFFRFLKDYPEGLSLIKSLQLSLAGETEASNLTLTCKEAVASKWGIPAVEEDYSMAFQLVNETHTQMKDYRHKNMADFSLFDFSPGNHRIDVLKVKVTGNITGWEKAFYNLMIFFHLSHHIELKITNSPGFIERLSACIEMYKDSFVKFKLRQTELNSAEQELILHMTSLQSLKISRMLAPEHIMRHMDCLRQLKNLTLDLSEECEVIGILPEEFKNLRSLEKLMFNKVSMETHSSRLAQFLAGFSNLTSFHLNCTICPEFDKMMAAVSQNDKIQEIHLHGICVPDHGIVHLASVLSLMKHLKVLDIERLLCDDMDTGQMLVQALQSLGQLEELKLPSGHAIKEMAIPIILQLQYLPNLRVIHFTNDTLNDSSLLELANASRAGHLRNIQSLNLAVNHDITQSGWRSFFQTLDNLPIINELSINRIYTYQHKTDPLTLKALVQCVSRLHSLNCLVMHGWLLDEKDLEMFNAMKENHPKAKSFMLLWQWSLPFSPTVKE</sequence>
<evidence type="ECO:0000256" key="3">
    <source>
        <dbReference type="ARBA" id="ARBA00022737"/>
    </source>
</evidence>
<dbReference type="Gene3D" id="1.10.1170.10">
    <property type="entry name" value="Inhibitor Of Apoptosis Protein (2mihbC-IAP-1), Chain A"/>
    <property type="match status" value="3"/>
</dbReference>
<dbReference type="GO" id="GO:0016045">
    <property type="term" value="P:detection of bacterium"/>
    <property type="evidence" value="ECO:0007669"/>
    <property type="project" value="TreeGrafter"/>
</dbReference>
<dbReference type="Gene3D" id="3.80.10.10">
    <property type="entry name" value="Ribonuclease Inhibitor"/>
    <property type="match status" value="1"/>
</dbReference>
<reference evidence="9" key="1">
    <citation type="journal article" date="2016" name="Nature">
        <title>Genome evolution in the allotetraploid frog Xenopus laevis.</title>
        <authorList>
            <person name="Session A.M."/>
            <person name="Uno Y."/>
            <person name="Kwon T."/>
            <person name="Chapman J.A."/>
            <person name="Toyoda A."/>
            <person name="Takahashi S."/>
            <person name="Fukui A."/>
            <person name="Hikosaka A."/>
            <person name="Suzuki A."/>
            <person name="Kondo M."/>
            <person name="van Heeringen S.J."/>
            <person name="Quigley I."/>
            <person name="Heinz S."/>
            <person name="Ogino H."/>
            <person name="Ochi H."/>
            <person name="Hellsten U."/>
            <person name="Lyons J.B."/>
            <person name="Simakov O."/>
            <person name="Putnam N."/>
            <person name="Stites J."/>
            <person name="Kuroki Y."/>
            <person name="Tanaka T."/>
            <person name="Michiue T."/>
            <person name="Watanabe M."/>
            <person name="Bogdanovic O."/>
            <person name="Lister R."/>
            <person name="Georgiou G."/>
            <person name="Paranjpe S.S."/>
            <person name="van Kruijsbergen I."/>
            <person name="Shu S."/>
            <person name="Carlson J."/>
            <person name="Kinoshita T."/>
            <person name="Ohta Y."/>
            <person name="Mawaribuchi S."/>
            <person name="Jenkins J."/>
            <person name="Grimwood J."/>
            <person name="Schmutz J."/>
            <person name="Mitros T."/>
            <person name="Mozaffari S.V."/>
            <person name="Suzuki Y."/>
            <person name="Haramoto Y."/>
            <person name="Yamamoto T.S."/>
            <person name="Takagi C."/>
            <person name="Heald R."/>
            <person name="Miller K."/>
            <person name="Haudenschild C."/>
            <person name="Kitzman J."/>
            <person name="Nakayama T."/>
            <person name="Izutsu Y."/>
            <person name="Robert J."/>
            <person name="Fortriede J."/>
            <person name="Burns K."/>
            <person name="Lotay V."/>
            <person name="Karimi K."/>
            <person name="Yasuoka Y."/>
            <person name="Dichmann D.S."/>
            <person name="Flajnik M.F."/>
            <person name="Houston D.W."/>
            <person name="Shendure J."/>
            <person name="DuPasquier L."/>
            <person name="Vize P.D."/>
            <person name="Zorn A.M."/>
            <person name="Ito M."/>
            <person name="Marcotte E.M."/>
            <person name="Wallingford J.B."/>
            <person name="Ito Y."/>
            <person name="Asashima M."/>
            <person name="Ueno N."/>
            <person name="Matsuda Y."/>
            <person name="Veenstra G.J."/>
            <person name="Fujiyama A."/>
            <person name="Harland R.M."/>
            <person name="Taira M."/>
            <person name="Rokhsar D.S."/>
        </authorList>
    </citation>
    <scope>NUCLEOTIDE SEQUENCE [LARGE SCALE GENOMIC DNA]</scope>
    <source>
        <strain evidence="9">J</strain>
    </source>
</reference>
<dbReference type="Gene3D" id="3.40.50.300">
    <property type="entry name" value="P-loop containing nucleotide triphosphate hydrolases"/>
    <property type="match status" value="1"/>
</dbReference>
<dbReference type="Pfam" id="PF17889">
    <property type="entry name" value="NLRC4_HD"/>
    <property type="match status" value="1"/>
</dbReference>
<dbReference type="GO" id="GO:0005524">
    <property type="term" value="F:ATP binding"/>
    <property type="evidence" value="ECO:0007669"/>
    <property type="project" value="UniProtKB-KW"/>
</dbReference>
<keyword evidence="3" id="KW-0677">Repeat</keyword>
<keyword evidence="6" id="KW-0067">ATP-binding</keyword>
<dbReference type="PANTHER" id="PTHR46914:SF1">
    <property type="entry name" value="BACULOVIRAL IAP REPEAT-CONTAINING PROTEIN 1"/>
    <property type="match status" value="1"/>
</dbReference>
<feature type="domain" description="NACHT" evidence="7">
    <location>
        <begin position="411"/>
        <end position="705"/>
    </location>
</feature>
<dbReference type="SUPFAM" id="SSF52047">
    <property type="entry name" value="RNI-like"/>
    <property type="match status" value="1"/>
</dbReference>
<accession>A0A974I5T1</accession>
<evidence type="ECO:0000256" key="6">
    <source>
        <dbReference type="ARBA" id="ARBA00022840"/>
    </source>
</evidence>
<evidence type="ECO:0000313" key="9">
    <source>
        <dbReference type="Proteomes" id="UP000694892"/>
    </source>
</evidence>
<evidence type="ECO:0000256" key="4">
    <source>
        <dbReference type="ARBA" id="ARBA00022741"/>
    </source>
</evidence>
<dbReference type="GO" id="GO:0072557">
    <property type="term" value="C:IPAF inflammasome complex"/>
    <property type="evidence" value="ECO:0007669"/>
    <property type="project" value="TreeGrafter"/>
</dbReference>
<dbReference type="GO" id="GO:0006915">
    <property type="term" value="P:apoptotic process"/>
    <property type="evidence" value="ECO:0007669"/>
    <property type="project" value="UniProtKB-KW"/>
</dbReference>
<evidence type="ECO:0000256" key="1">
    <source>
        <dbReference type="ARBA" id="ARBA00022703"/>
    </source>
</evidence>
<dbReference type="InterPro" id="IPR028789">
    <property type="entry name" value="Naip"/>
</dbReference>
<name>A0A974I5T1_XENLA</name>
<keyword evidence="2" id="KW-0479">Metal-binding</keyword>
<dbReference type="InterPro" id="IPR040535">
    <property type="entry name" value="NLRC4_HD"/>
</dbReference>
<dbReference type="SMART" id="SM00238">
    <property type="entry name" value="BIR"/>
    <property type="match status" value="3"/>
</dbReference>
<dbReference type="InterPro" id="IPR027417">
    <property type="entry name" value="P-loop_NTPase"/>
</dbReference>
<dbReference type="InterPro" id="IPR053882">
    <property type="entry name" value="Nlrc4-like_WHD"/>
</dbReference>
<dbReference type="InterPro" id="IPR032675">
    <property type="entry name" value="LRR_dom_sf"/>
</dbReference>
<dbReference type="GO" id="GO:0043027">
    <property type="term" value="F:cysteine-type endopeptidase inhibitor activity involved in apoptotic process"/>
    <property type="evidence" value="ECO:0007669"/>
    <property type="project" value="InterPro"/>
</dbReference>
<dbReference type="CDD" id="cd00022">
    <property type="entry name" value="BIR"/>
    <property type="match status" value="3"/>
</dbReference>
<dbReference type="Pfam" id="PF05729">
    <property type="entry name" value="NACHT"/>
    <property type="match status" value="1"/>
</dbReference>
<dbReference type="Pfam" id="PF22524">
    <property type="entry name" value="WHD_Nlrc4"/>
    <property type="match status" value="1"/>
</dbReference>
<dbReference type="Proteomes" id="UP000694892">
    <property type="component" value="Chromosome 1L"/>
</dbReference>
<organism evidence="8 9">
    <name type="scientific">Xenopus laevis</name>
    <name type="common">African clawed frog</name>
    <dbReference type="NCBI Taxonomy" id="8355"/>
    <lineage>
        <taxon>Eukaryota</taxon>
        <taxon>Metazoa</taxon>
        <taxon>Chordata</taxon>
        <taxon>Craniata</taxon>
        <taxon>Vertebrata</taxon>
        <taxon>Euteleostomi</taxon>
        <taxon>Amphibia</taxon>
        <taxon>Batrachia</taxon>
        <taxon>Anura</taxon>
        <taxon>Pipoidea</taxon>
        <taxon>Pipidae</taxon>
        <taxon>Xenopodinae</taxon>
        <taxon>Xenopus</taxon>
        <taxon>Xenopus</taxon>
    </lineage>
</organism>
<dbReference type="InterPro" id="IPR007111">
    <property type="entry name" value="NACHT_NTPase"/>
</dbReference>
<evidence type="ECO:0000259" key="7">
    <source>
        <dbReference type="PROSITE" id="PS50837"/>
    </source>
</evidence>
<dbReference type="PROSITE" id="PS50837">
    <property type="entry name" value="NACHT"/>
    <property type="match status" value="1"/>
</dbReference>
<evidence type="ECO:0000256" key="2">
    <source>
        <dbReference type="ARBA" id="ARBA00022723"/>
    </source>
</evidence>
<evidence type="ECO:0000256" key="5">
    <source>
        <dbReference type="ARBA" id="ARBA00022833"/>
    </source>
</evidence>
<dbReference type="PANTHER" id="PTHR46914">
    <property type="entry name" value="BACULOVIRAL IAP REPEAT-CONTAINING PROTEIN 1"/>
    <property type="match status" value="1"/>
</dbReference>
<dbReference type="SUPFAM" id="SSF52540">
    <property type="entry name" value="P-loop containing nucleoside triphosphate hydrolases"/>
    <property type="match status" value="1"/>
</dbReference>